<evidence type="ECO:0000313" key="13">
    <source>
        <dbReference type="Proteomes" id="UP000295096"/>
    </source>
</evidence>
<dbReference type="InterPro" id="IPR029001">
    <property type="entry name" value="ITPase-like_fam"/>
</dbReference>
<comment type="similarity">
    <text evidence="1 10">Belongs to the HAM1 NTPase family.</text>
</comment>
<organism evidence="12 13">
    <name type="scientific">Dankookia rubra</name>
    <dbReference type="NCBI Taxonomy" id="1442381"/>
    <lineage>
        <taxon>Bacteria</taxon>
        <taxon>Pseudomonadati</taxon>
        <taxon>Pseudomonadota</taxon>
        <taxon>Alphaproteobacteria</taxon>
        <taxon>Acetobacterales</taxon>
        <taxon>Roseomonadaceae</taxon>
        <taxon>Dankookia</taxon>
    </lineage>
</organism>
<feature type="binding site" evidence="10">
    <location>
        <position position="111"/>
    </location>
    <ligand>
        <name>Mg(2+)</name>
        <dbReference type="ChEBI" id="CHEBI:18420"/>
    </ligand>
</feature>
<reference evidence="12 13" key="1">
    <citation type="journal article" date="2016" name="J. Microbiol.">
        <title>Dankookia rubra gen. nov., sp. nov., an alphaproteobacterium isolated from sediment of a shallow stream.</title>
        <authorList>
            <person name="Kim W.H."/>
            <person name="Kim D.H."/>
            <person name="Kang K."/>
            <person name="Ahn T.Y."/>
        </authorList>
    </citation>
    <scope>NUCLEOTIDE SEQUENCE [LARGE SCALE GENOMIC DNA]</scope>
    <source>
        <strain evidence="12 13">JCM30602</strain>
    </source>
</reference>
<evidence type="ECO:0000313" key="12">
    <source>
        <dbReference type="EMBL" id="TDH63436.1"/>
    </source>
</evidence>
<dbReference type="GO" id="GO:0009117">
    <property type="term" value="P:nucleotide metabolic process"/>
    <property type="evidence" value="ECO:0007669"/>
    <property type="project" value="UniProtKB-KW"/>
</dbReference>
<dbReference type="SUPFAM" id="SSF52972">
    <property type="entry name" value="ITPase-like"/>
    <property type="match status" value="1"/>
</dbReference>
<comment type="cofactor">
    <cofactor evidence="10">
        <name>Mg(2+)</name>
        <dbReference type="ChEBI" id="CHEBI:18420"/>
    </cofactor>
    <text evidence="10">Binds 1 Mg(2+) ion per subunit.</text>
</comment>
<evidence type="ECO:0000256" key="4">
    <source>
        <dbReference type="ARBA" id="ARBA00022741"/>
    </source>
</evidence>
<feature type="binding site" evidence="10">
    <location>
        <begin position="50"/>
        <end position="55"/>
    </location>
    <ligand>
        <name>substrate</name>
    </ligand>
</feature>
<name>A0A4R5QJT0_9PROT</name>
<keyword evidence="5 10" id="KW-0378">Hydrolase</keyword>
<comment type="caution">
    <text evidence="10">Lacks conserved residue(s) required for the propagation of feature annotation.</text>
</comment>
<evidence type="ECO:0000256" key="5">
    <source>
        <dbReference type="ARBA" id="ARBA00022801"/>
    </source>
</evidence>
<dbReference type="GO" id="GO:0005829">
    <property type="term" value="C:cytosol"/>
    <property type="evidence" value="ECO:0007669"/>
    <property type="project" value="TreeGrafter"/>
</dbReference>
<dbReference type="Proteomes" id="UP000295096">
    <property type="component" value="Unassembled WGS sequence"/>
</dbReference>
<evidence type="ECO:0000256" key="10">
    <source>
        <dbReference type="HAMAP-Rule" id="MF_01405"/>
    </source>
</evidence>
<gene>
    <name evidence="12" type="ORF">E2C06_06290</name>
</gene>
<dbReference type="GO" id="GO:0009146">
    <property type="term" value="P:purine nucleoside triphosphate catabolic process"/>
    <property type="evidence" value="ECO:0007669"/>
    <property type="project" value="UniProtKB-UniRule"/>
</dbReference>
<dbReference type="GO" id="GO:0046872">
    <property type="term" value="F:metal ion binding"/>
    <property type="evidence" value="ECO:0007669"/>
    <property type="project" value="UniProtKB-KW"/>
</dbReference>
<evidence type="ECO:0000256" key="9">
    <source>
        <dbReference type="ARBA" id="ARBA00052017"/>
    </source>
</evidence>
<dbReference type="PANTHER" id="PTHR11067:SF9">
    <property type="entry name" value="INOSINE TRIPHOSPHATE PYROPHOSPHATASE"/>
    <property type="match status" value="1"/>
</dbReference>
<dbReference type="CDD" id="cd00515">
    <property type="entry name" value="HAM1"/>
    <property type="match status" value="1"/>
</dbReference>
<keyword evidence="6 10" id="KW-0460">Magnesium</keyword>
<dbReference type="GO" id="GO:0036222">
    <property type="term" value="F:XTP diphosphatase activity"/>
    <property type="evidence" value="ECO:0007669"/>
    <property type="project" value="UniProtKB-UniRule"/>
</dbReference>
<evidence type="ECO:0000256" key="11">
    <source>
        <dbReference type="SAM" id="MobiDB-lite"/>
    </source>
</evidence>
<evidence type="ECO:0000256" key="7">
    <source>
        <dbReference type="ARBA" id="ARBA00023080"/>
    </source>
</evidence>
<evidence type="ECO:0000256" key="6">
    <source>
        <dbReference type="ARBA" id="ARBA00022842"/>
    </source>
</evidence>
<comment type="caution">
    <text evidence="12">The sequence shown here is derived from an EMBL/GenBank/DDBJ whole genome shotgun (WGS) entry which is preliminary data.</text>
</comment>
<dbReference type="InterPro" id="IPR020922">
    <property type="entry name" value="dITP/XTP_pyrophosphatase"/>
</dbReference>
<feature type="binding site" evidence="10">
    <location>
        <position position="218"/>
    </location>
    <ligand>
        <name>substrate</name>
    </ligand>
</feature>
<dbReference type="HAMAP" id="MF_01405">
    <property type="entry name" value="Non_canon_purine_NTPase"/>
    <property type="match status" value="1"/>
</dbReference>
<keyword evidence="13" id="KW-1185">Reference proteome</keyword>
<feature type="compositionally biased region" description="Basic and acidic residues" evidence="11">
    <location>
        <begin position="21"/>
        <end position="36"/>
    </location>
</feature>
<sequence>MPADDRSGAGRGGLNRPANAADDRSGAGRGGLDRPARQRQLAPGRLVLASHNAGKLREVAALVAPFGMQVVSAGELGLPEPAETEDSFIGNATIKALAAARAAGLPALADDSGFSVASLGGGPGVRTADWAELPGGGRDYAMAMAKVAALAEPHADRSAWFTCALVLAWPDGHTEGFEGKVQGSWVAPPRGERGFGYDPMFVPEGGAETFGEMDPAEKHRISHRARAFALLEAACLARPAR</sequence>
<keyword evidence="3 10" id="KW-0479">Metal-binding</keyword>
<comment type="catalytic activity">
    <reaction evidence="8 10">
        <text>dITP + H2O = dIMP + diphosphate + H(+)</text>
        <dbReference type="Rhea" id="RHEA:28342"/>
        <dbReference type="ChEBI" id="CHEBI:15377"/>
        <dbReference type="ChEBI" id="CHEBI:15378"/>
        <dbReference type="ChEBI" id="CHEBI:33019"/>
        <dbReference type="ChEBI" id="CHEBI:61194"/>
        <dbReference type="ChEBI" id="CHEBI:61382"/>
        <dbReference type="EC" id="3.6.1.66"/>
    </reaction>
</comment>
<evidence type="ECO:0000256" key="1">
    <source>
        <dbReference type="ARBA" id="ARBA00008023"/>
    </source>
</evidence>
<comment type="catalytic activity">
    <reaction evidence="10">
        <text>ITP + H2O = IMP + diphosphate + H(+)</text>
        <dbReference type="Rhea" id="RHEA:29399"/>
        <dbReference type="ChEBI" id="CHEBI:15377"/>
        <dbReference type="ChEBI" id="CHEBI:15378"/>
        <dbReference type="ChEBI" id="CHEBI:33019"/>
        <dbReference type="ChEBI" id="CHEBI:58053"/>
        <dbReference type="ChEBI" id="CHEBI:61402"/>
        <dbReference type="EC" id="3.6.1.66"/>
    </reaction>
</comment>
<dbReference type="FunFam" id="3.90.950.10:FF:000001">
    <property type="entry name" value="dITP/XTP pyrophosphatase"/>
    <property type="match status" value="1"/>
</dbReference>
<dbReference type="GO" id="GO:0035870">
    <property type="term" value="F:dITP diphosphatase activity"/>
    <property type="evidence" value="ECO:0007669"/>
    <property type="project" value="UniProtKB-UniRule"/>
</dbReference>
<dbReference type="PANTHER" id="PTHR11067">
    <property type="entry name" value="INOSINE TRIPHOSPHATE PYROPHOSPHATASE/HAM1 PROTEIN"/>
    <property type="match status" value="1"/>
</dbReference>
<dbReference type="GO" id="GO:0036220">
    <property type="term" value="F:ITP diphosphatase activity"/>
    <property type="evidence" value="ECO:0007669"/>
    <property type="project" value="UniProtKB-UniRule"/>
</dbReference>
<comment type="function">
    <text evidence="10">Pyrophosphatase that catalyzes the hydrolysis of nucleoside triphosphates to their monophosphate derivatives, with a high preference for the non-canonical purine nucleotides XTP (xanthosine triphosphate), dITP (deoxyinosine triphosphate) and ITP. Seems to function as a house-cleaning enzyme that removes non-canonical purine nucleotides from the nucleotide pool, thus preventing their incorporation into DNA/RNA and avoiding chromosomal lesions.</text>
</comment>
<evidence type="ECO:0000256" key="8">
    <source>
        <dbReference type="ARBA" id="ARBA00051875"/>
    </source>
</evidence>
<dbReference type="AlphaFoldDB" id="A0A4R5QJT0"/>
<evidence type="ECO:0000256" key="2">
    <source>
        <dbReference type="ARBA" id="ARBA00011738"/>
    </source>
</evidence>
<dbReference type="EC" id="3.6.1.66" evidence="10"/>
<dbReference type="InterPro" id="IPR002637">
    <property type="entry name" value="RdgB/HAM1"/>
</dbReference>
<protein>
    <recommendedName>
        <fullName evidence="10">dITP/XTP pyrophosphatase</fullName>
        <ecNumber evidence="10">3.6.1.66</ecNumber>
    </recommendedName>
    <alternativeName>
        <fullName evidence="10">Non-canonical purine NTP pyrophosphatase</fullName>
    </alternativeName>
    <alternativeName>
        <fullName evidence="10">Non-standard purine NTP pyrophosphatase</fullName>
    </alternativeName>
    <alternativeName>
        <fullName evidence="10">Nucleoside-triphosphate diphosphatase</fullName>
    </alternativeName>
    <alternativeName>
        <fullName evidence="10">Nucleoside-triphosphate pyrophosphatase</fullName>
        <shortName evidence="10">NTPase</shortName>
    </alternativeName>
</protein>
<dbReference type="RefSeq" id="WP_133287733.1">
    <property type="nucleotide sequence ID" value="NZ_SMSJ01000005.1"/>
</dbReference>
<feature type="region of interest" description="Disordered" evidence="11">
    <location>
        <begin position="1"/>
        <end position="42"/>
    </location>
</feature>
<comment type="subunit">
    <text evidence="2 10">Homodimer.</text>
</comment>
<proteinExistence type="inferred from homology"/>
<feature type="binding site" evidence="10">
    <location>
        <position position="112"/>
    </location>
    <ligand>
        <name>substrate</name>
    </ligand>
</feature>
<dbReference type="Pfam" id="PF01725">
    <property type="entry name" value="Ham1p_like"/>
    <property type="match status" value="1"/>
</dbReference>
<dbReference type="OrthoDB" id="9807456at2"/>
<comment type="catalytic activity">
    <reaction evidence="9 10">
        <text>XTP + H2O = XMP + diphosphate + H(+)</text>
        <dbReference type="Rhea" id="RHEA:28610"/>
        <dbReference type="ChEBI" id="CHEBI:15377"/>
        <dbReference type="ChEBI" id="CHEBI:15378"/>
        <dbReference type="ChEBI" id="CHEBI:33019"/>
        <dbReference type="ChEBI" id="CHEBI:57464"/>
        <dbReference type="ChEBI" id="CHEBI:61314"/>
        <dbReference type="EC" id="3.6.1.66"/>
    </reaction>
</comment>
<dbReference type="EMBL" id="SMSJ01000005">
    <property type="protein sequence ID" value="TDH63436.1"/>
    <property type="molecule type" value="Genomic_DNA"/>
</dbReference>
<feature type="active site" description="Proton acceptor" evidence="10">
    <location>
        <position position="111"/>
    </location>
</feature>
<keyword evidence="4 10" id="KW-0547">Nucleotide-binding</keyword>
<accession>A0A4R5QJT0</accession>
<dbReference type="GO" id="GO:0000166">
    <property type="term" value="F:nucleotide binding"/>
    <property type="evidence" value="ECO:0007669"/>
    <property type="project" value="UniProtKB-KW"/>
</dbReference>
<feature type="binding site" evidence="10">
    <location>
        <begin position="195"/>
        <end position="198"/>
    </location>
    <ligand>
        <name>substrate</name>
    </ligand>
</feature>
<dbReference type="GO" id="GO:0017111">
    <property type="term" value="F:ribonucleoside triphosphate phosphatase activity"/>
    <property type="evidence" value="ECO:0007669"/>
    <property type="project" value="InterPro"/>
</dbReference>
<evidence type="ECO:0000256" key="3">
    <source>
        <dbReference type="ARBA" id="ARBA00022723"/>
    </source>
</evidence>
<feature type="binding site" evidence="10">
    <location>
        <begin position="223"/>
        <end position="224"/>
    </location>
    <ligand>
        <name>substrate</name>
    </ligand>
</feature>
<keyword evidence="7 10" id="KW-0546">Nucleotide metabolism</keyword>
<dbReference type="Gene3D" id="3.90.950.10">
    <property type="match status" value="1"/>
</dbReference>